<dbReference type="Pfam" id="PF13546">
    <property type="entry name" value="DDE_5"/>
    <property type="match status" value="1"/>
</dbReference>
<name>A0A2N8PPC3_STRNR</name>
<dbReference type="AlphaFoldDB" id="A0A2N8PPC3"/>
<proteinExistence type="predicted"/>
<dbReference type="PANTHER" id="PTHR33627:SF1">
    <property type="entry name" value="TRANSPOSASE"/>
    <property type="match status" value="1"/>
</dbReference>
<dbReference type="SUPFAM" id="SSF53098">
    <property type="entry name" value="Ribonuclease H-like"/>
    <property type="match status" value="1"/>
</dbReference>
<dbReference type="EMBL" id="LJSN01000002">
    <property type="protein sequence ID" value="PNE42861.1"/>
    <property type="molecule type" value="Genomic_DNA"/>
</dbReference>
<dbReference type="InterPro" id="IPR038721">
    <property type="entry name" value="IS701-like_DDE_dom"/>
</dbReference>
<dbReference type="RefSeq" id="WP_180990006.1">
    <property type="nucleotide sequence ID" value="NZ_LJSN01000002.1"/>
</dbReference>
<evidence type="ECO:0000259" key="1">
    <source>
        <dbReference type="Pfam" id="PF13546"/>
    </source>
</evidence>
<gene>
    <name evidence="2" type="ORF">AOB60_01915</name>
</gene>
<evidence type="ECO:0000313" key="2">
    <source>
        <dbReference type="EMBL" id="PNE42861.1"/>
    </source>
</evidence>
<organism evidence="2 3">
    <name type="scientific">Streptomyces noursei</name>
    <name type="common">Streptomyces albulus</name>
    <dbReference type="NCBI Taxonomy" id="1971"/>
    <lineage>
        <taxon>Bacteria</taxon>
        <taxon>Bacillati</taxon>
        <taxon>Actinomycetota</taxon>
        <taxon>Actinomycetes</taxon>
        <taxon>Kitasatosporales</taxon>
        <taxon>Streptomycetaceae</taxon>
        <taxon>Streptomyces</taxon>
    </lineage>
</organism>
<dbReference type="InterPro" id="IPR039365">
    <property type="entry name" value="IS701-like"/>
</dbReference>
<dbReference type="PANTHER" id="PTHR33627">
    <property type="entry name" value="TRANSPOSASE"/>
    <property type="match status" value="1"/>
</dbReference>
<feature type="domain" description="Transposase IS701-like DDE" evidence="1">
    <location>
        <begin position="23"/>
        <end position="232"/>
    </location>
</feature>
<comment type="caution">
    <text evidence="2">The sequence shown here is derived from an EMBL/GenBank/DDBJ whole genome shotgun (WGS) entry which is preliminary data.</text>
</comment>
<dbReference type="NCBIfam" id="NF033540">
    <property type="entry name" value="transpos_IS701"/>
    <property type="match status" value="1"/>
</dbReference>
<protein>
    <recommendedName>
        <fullName evidence="1">Transposase IS701-like DDE domain-containing protein</fullName>
    </recommendedName>
</protein>
<dbReference type="Proteomes" id="UP000236047">
    <property type="component" value="Unassembled WGS sequence"/>
</dbReference>
<accession>A0A2N8PPC3</accession>
<keyword evidence="3" id="KW-1185">Reference proteome</keyword>
<reference evidence="3" key="1">
    <citation type="submission" date="2015-09" db="EMBL/GenBank/DDBJ databases">
        <authorList>
            <person name="Graham D.E."/>
            <person name="Mahan K.M."/>
            <person name="Klingeman D.M."/>
            <person name="Fida T."/>
            <person name="Giannone R.J."/>
            <person name="Hettich R.L."/>
            <person name="Parry R.J."/>
            <person name="Spain J.C."/>
        </authorList>
    </citation>
    <scope>NUCLEOTIDE SEQUENCE [LARGE SCALE GENOMIC DNA]</scope>
    <source>
        <strain evidence="3">JCM 4701</strain>
    </source>
</reference>
<evidence type="ECO:0000313" key="3">
    <source>
        <dbReference type="Proteomes" id="UP000236047"/>
    </source>
</evidence>
<sequence>MTAELSADLGEFVQDVFKYLVFDSQRVWAGTYLRGLMLTGLKRKSVQPMAAALGVPEQNLGHFVGVSSWDAWEVTPRLAARTVRVLEPTVWVLDDHPFLRTGPKIVCAKKQYAGNGPVKLCQVGVSWHAVSSKGSSPLAWRLFMPEAWAQDPARRAVARIPPHLEHRTKPELALEMLDEVAVAGLHPPLVLADSLYGQNVAFRQGLSDRGIPWLLAIPGNTTLLPADGKPVTAWAREDAQITAYEIACSVRYRARRFRYREPTHGHRARYGWFTAVRVHVAGTTTRKAAAAGRNGGHLPELTLLVQWKHKRATNADHAEAFRIWLTDLPTDTPLRVLVRRATSRWEIETDYKDMNQHLGLGHYEGRTWPGFHHHVTLVSAAHLFCLEQRLNPKAPATT</sequence>
<dbReference type="InterPro" id="IPR012337">
    <property type="entry name" value="RNaseH-like_sf"/>
</dbReference>